<dbReference type="OrthoDB" id="5185958at2"/>
<evidence type="ECO:0008006" key="3">
    <source>
        <dbReference type="Google" id="ProtNLM"/>
    </source>
</evidence>
<gene>
    <name evidence="1" type="ORF">E0H50_38830</name>
</gene>
<evidence type="ECO:0000313" key="1">
    <source>
        <dbReference type="EMBL" id="TCC18674.1"/>
    </source>
</evidence>
<dbReference type="Proteomes" id="UP000292695">
    <property type="component" value="Unassembled WGS sequence"/>
</dbReference>
<reference evidence="1 2" key="1">
    <citation type="submission" date="2019-02" db="EMBL/GenBank/DDBJ databases">
        <title>Kribbella capetownensis sp. nov. and Kribbella speibonae sp. nov., isolated from soil.</title>
        <authorList>
            <person name="Curtis S.M."/>
            <person name="Norton I."/>
            <person name="Everest G.J."/>
            <person name="Meyers P.R."/>
        </authorList>
    </citation>
    <scope>NUCLEOTIDE SEQUENCE [LARGE SCALE GENOMIC DNA]</scope>
    <source>
        <strain evidence="1 2">DSM 27082</strain>
    </source>
</reference>
<dbReference type="EMBL" id="SJKA01000024">
    <property type="protein sequence ID" value="TCC18674.1"/>
    <property type="molecule type" value="Genomic_DNA"/>
</dbReference>
<accession>A0A4V6N3V7</accession>
<protein>
    <recommendedName>
        <fullName evidence="3">Immunity protein Imm1</fullName>
    </recommendedName>
</protein>
<evidence type="ECO:0000313" key="2">
    <source>
        <dbReference type="Proteomes" id="UP000292695"/>
    </source>
</evidence>
<dbReference type="Pfam" id="PF14430">
    <property type="entry name" value="Imm1"/>
    <property type="match status" value="1"/>
</dbReference>
<proteinExistence type="predicted"/>
<dbReference type="AlphaFoldDB" id="A0A4V6N3V7"/>
<organism evidence="1 2">
    <name type="scientific">Kribbella sindirgiensis</name>
    <dbReference type="NCBI Taxonomy" id="1124744"/>
    <lineage>
        <taxon>Bacteria</taxon>
        <taxon>Bacillati</taxon>
        <taxon>Actinomycetota</taxon>
        <taxon>Actinomycetes</taxon>
        <taxon>Propionibacteriales</taxon>
        <taxon>Kribbellaceae</taxon>
        <taxon>Kribbella</taxon>
    </lineage>
</organism>
<comment type="caution">
    <text evidence="1">The sequence shown here is derived from an EMBL/GenBank/DDBJ whole genome shotgun (WGS) entry which is preliminary data.</text>
</comment>
<name>A0A4V6N3V7_9ACTN</name>
<dbReference type="RefSeq" id="WP_131296151.1">
    <property type="nucleotide sequence ID" value="NZ_SJKA01000024.1"/>
</dbReference>
<keyword evidence="2" id="KW-1185">Reference proteome</keyword>
<dbReference type="InterPro" id="IPR025680">
    <property type="entry name" value="DddI"/>
</dbReference>
<sequence length="147" mass="16311">MPNTVEAFYESDEPTLIESADDVDALIDSVLAGSFDNSVITLYCTARPLMDSGVPDHELRVALHAEAKVGGIRYAGDDGTHEGSWYVPGQVSLREEVFYNYAGHDQGWPQDSEVSIDQVRQAVREFVSGDGARPWSFEWRDWPEGVS</sequence>